<gene>
    <name evidence="1" type="ORF">A3J19_01680</name>
</gene>
<organism evidence="1 2">
    <name type="scientific">Candidatus Daviesbacteria bacterium RIFCSPLOWO2_02_FULL_41_8</name>
    <dbReference type="NCBI Taxonomy" id="1797798"/>
    <lineage>
        <taxon>Bacteria</taxon>
        <taxon>Candidatus Daviesiibacteriota</taxon>
    </lineage>
</organism>
<evidence type="ECO:0000313" key="2">
    <source>
        <dbReference type="Proteomes" id="UP000176578"/>
    </source>
</evidence>
<name>A0A1F5NIP8_9BACT</name>
<evidence type="ECO:0000313" key="1">
    <source>
        <dbReference type="EMBL" id="OGE77566.1"/>
    </source>
</evidence>
<accession>A0A1F5NIP8</accession>
<sequence>MILVRKENIRYFLSQHPEITGEQREKILAALEKEPEVEEKDLIVSGSVRNILGPRLEEQFFSEFDRDFHHLEIALGHR</sequence>
<dbReference type="Proteomes" id="UP000176578">
    <property type="component" value="Unassembled WGS sequence"/>
</dbReference>
<dbReference type="AlphaFoldDB" id="A0A1F5NIP8"/>
<protein>
    <submittedName>
        <fullName evidence="1">Uncharacterized protein</fullName>
    </submittedName>
</protein>
<comment type="caution">
    <text evidence="1">The sequence shown here is derived from an EMBL/GenBank/DDBJ whole genome shotgun (WGS) entry which is preliminary data.</text>
</comment>
<dbReference type="EMBL" id="MFDZ01000045">
    <property type="protein sequence ID" value="OGE77566.1"/>
    <property type="molecule type" value="Genomic_DNA"/>
</dbReference>
<reference evidence="1 2" key="1">
    <citation type="journal article" date="2016" name="Nat. Commun.">
        <title>Thousands of microbial genomes shed light on interconnected biogeochemical processes in an aquifer system.</title>
        <authorList>
            <person name="Anantharaman K."/>
            <person name="Brown C.T."/>
            <person name="Hug L.A."/>
            <person name="Sharon I."/>
            <person name="Castelle C.J."/>
            <person name="Probst A.J."/>
            <person name="Thomas B.C."/>
            <person name="Singh A."/>
            <person name="Wilkins M.J."/>
            <person name="Karaoz U."/>
            <person name="Brodie E.L."/>
            <person name="Williams K.H."/>
            <person name="Hubbard S.S."/>
            <person name="Banfield J.F."/>
        </authorList>
    </citation>
    <scope>NUCLEOTIDE SEQUENCE [LARGE SCALE GENOMIC DNA]</scope>
</reference>
<proteinExistence type="predicted"/>